<keyword evidence="5" id="KW-1185">Reference proteome</keyword>
<name>A0A913YIN5_EXADI</name>
<evidence type="ECO:0000259" key="3">
    <source>
        <dbReference type="PROSITE" id="PS50004"/>
    </source>
</evidence>
<dbReference type="PANTHER" id="PTHR45911:SF4">
    <property type="entry name" value="MULTIPLE C2 AND TRANSMEMBRANE DOMAIN-CONTAINING PROTEIN"/>
    <property type="match status" value="1"/>
</dbReference>
<dbReference type="GO" id="GO:0016020">
    <property type="term" value="C:membrane"/>
    <property type="evidence" value="ECO:0007669"/>
    <property type="project" value="TreeGrafter"/>
</dbReference>
<sequence length="127" mass="14622">MAEIFQAASRKCLVVSVTVLRGENVTQGWWNDLADTPDPFVKLHLPQSPSGKRQTTVINNDNNPTWNETFQFYMDPELNNVMNVTLMEADYVYHDVIGRTKSIDLNNLEHDLDHEKDLVFNEKFPPS</sequence>
<dbReference type="InterPro" id="IPR035892">
    <property type="entry name" value="C2_domain_sf"/>
</dbReference>
<reference evidence="4" key="1">
    <citation type="submission" date="2022-11" db="UniProtKB">
        <authorList>
            <consortium name="EnsemblMetazoa"/>
        </authorList>
    </citation>
    <scope>IDENTIFICATION</scope>
</reference>
<feature type="domain" description="C2" evidence="3">
    <location>
        <begin position="1"/>
        <end position="120"/>
    </location>
</feature>
<evidence type="ECO:0000256" key="1">
    <source>
        <dbReference type="ARBA" id="ARBA00022723"/>
    </source>
</evidence>
<dbReference type="KEGG" id="epa:110239412"/>
<protein>
    <recommendedName>
        <fullName evidence="3">C2 domain-containing protein</fullName>
    </recommendedName>
</protein>
<dbReference type="OrthoDB" id="419768at2759"/>
<dbReference type="Gene3D" id="2.60.40.150">
    <property type="entry name" value="C2 domain"/>
    <property type="match status" value="1"/>
</dbReference>
<dbReference type="PROSITE" id="PS50004">
    <property type="entry name" value="C2"/>
    <property type="match status" value="1"/>
</dbReference>
<dbReference type="InterPro" id="IPR000008">
    <property type="entry name" value="C2_dom"/>
</dbReference>
<dbReference type="GeneID" id="110239412"/>
<dbReference type="RefSeq" id="XP_028514944.1">
    <property type="nucleotide sequence ID" value="XM_028659143.1"/>
</dbReference>
<keyword evidence="2" id="KW-0106">Calcium</keyword>
<proteinExistence type="predicted"/>
<organism evidence="4 5">
    <name type="scientific">Exaiptasia diaphana</name>
    <name type="common">Tropical sea anemone</name>
    <name type="synonym">Aiptasia pulchella</name>
    <dbReference type="NCBI Taxonomy" id="2652724"/>
    <lineage>
        <taxon>Eukaryota</taxon>
        <taxon>Metazoa</taxon>
        <taxon>Cnidaria</taxon>
        <taxon>Anthozoa</taxon>
        <taxon>Hexacorallia</taxon>
        <taxon>Actiniaria</taxon>
        <taxon>Aiptasiidae</taxon>
        <taxon>Exaiptasia</taxon>
    </lineage>
</organism>
<evidence type="ECO:0000313" key="4">
    <source>
        <dbReference type="EnsemblMetazoa" id="XP_028514944.1"/>
    </source>
</evidence>
<accession>A0A913YIN5</accession>
<evidence type="ECO:0000313" key="5">
    <source>
        <dbReference type="Proteomes" id="UP000887567"/>
    </source>
</evidence>
<dbReference type="Pfam" id="PF00168">
    <property type="entry name" value="C2"/>
    <property type="match status" value="1"/>
</dbReference>
<dbReference type="Proteomes" id="UP000887567">
    <property type="component" value="Unplaced"/>
</dbReference>
<dbReference type="GO" id="GO:0005509">
    <property type="term" value="F:calcium ion binding"/>
    <property type="evidence" value="ECO:0007669"/>
    <property type="project" value="TreeGrafter"/>
</dbReference>
<dbReference type="AlphaFoldDB" id="A0A913YIN5"/>
<keyword evidence="1" id="KW-0479">Metal-binding</keyword>
<dbReference type="EnsemblMetazoa" id="XM_028659143.1">
    <property type="protein sequence ID" value="XP_028514944.1"/>
    <property type="gene ID" value="LOC110239412"/>
</dbReference>
<dbReference type="SUPFAM" id="SSF49562">
    <property type="entry name" value="C2 domain (Calcium/lipid-binding domain, CaLB)"/>
    <property type="match status" value="1"/>
</dbReference>
<dbReference type="PANTHER" id="PTHR45911">
    <property type="entry name" value="C2 DOMAIN-CONTAINING PROTEIN"/>
    <property type="match status" value="1"/>
</dbReference>
<dbReference type="OMA" id="WWNDLAD"/>
<dbReference type="SMART" id="SM00239">
    <property type="entry name" value="C2"/>
    <property type="match status" value="1"/>
</dbReference>
<evidence type="ECO:0000256" key="2">
    <source>
        <dbReference type="ARBA" id="ARBA00022837"/>
    </source>
</evidence>